<protein>
    <submittedName>
        <fullName evidence="2">Thiolase family protein</fullName>
    </submittedName>
</protein>
<dbReference type="Proteomes" id="UP000586918">
    <property type="component" value="Unassembled WGS sequence"/>
</dbReference>
<dbReference type="EMBL" id="JAAXKZ010000008">
    <property type="protein sequence ID" value="NMH90765.1"/>
    <property type="molecule type" value="Genomic_DNA"/>
</dbReference>
<dbReference type="Pfam" id="PF22691">
    <property type="entry name" value="Thiolase_C_1"/>
    <property type="match status" value="1"/>
</dbReference>
<dbReference type="PIRSF" id="PIRSF000429">
    <property type="entry name" value="Ac-CoA_Ac_transf"/>
    <property type="match status" value="1"/>
</dbReference>
<proteinExistence type="predicted"/>
<keyword evidence="3" id="KW-1185">Reference proteome</keyword>
<name>A0A848DDW4_9PSEU</name>
<dbReference type="InterPro" id="IPR055140">
    <property type="entry name" value="Thiolase_C_2"/>
</dbReference>
<gene>
    <name evidence="2" type="ORF">HF519_04035</name>
</gene>
<organism evidence="2 3">
    <name type="scientific">Pseudonocardia bannensis</name>
    <dbReference type="NCBI Taxonomy" id="630973"/>
    <lineage>
        <taxon>Bacteria</taxon>
        <taxon>Bacillati</taxon>
        <taxon>Actinomycetota</taxon>
        <taxon>Actinomycetes</taxon>
        <taxon>Pseudonocardiales</taxon>
        <taxon>Pseudonocardiaceae</taxon>
        <taxon>Pseudonocardia</taxon>
    </lineage>
</organism>
<dbReference type="RefSeq" id="WP_169410256.1">
    <property type="nucleotide sequence ID" value="NZ_JAAXKZ010000008.1"/>
</dbReference>
<evidence type="ECO:0000313" key="3">
    <source>
        <dbReference type="Proteomes" id="UP000586918"/>
    </source>
</evidence>
<evidence type="ECO:0000313" key="2">
    <source>
        <dbReference type="EMBL" id="NMH90765.1"/>
    </source>
</evidence>
<dbReference type="InterPro" id="IPR016039">
    <property type="entry name" value="Thiolase-like"/>
</dbReference>
<dbReference type="Gene3D" id="3.40.47.10">
    <property type="match status" value="1"/>
</dbReference>
<dbReference type="PANTHER" id="PTHR42870:SF1">
    <property type="entry name" value="NON-SPECIFIC LIPID-TRANSFER PROTEIN-LIKE 2"/>
    <property type="match status" value="1"/>
</dbReference>
<reference evidence="2 3" key="1">
    <citation type="submission" date="2020-04" db="EMBL/GenBank/DDBJ databases">
        <authorList>
            <person name="Klaysubun C."/>
            <person name="Duangmal K."/>
            <person name="Lipun K."/>
        </authorList>
    </citation>
    <scope>NUCLEOTIDE SEQUENCE [LARGE SCALE GENOMIC DNA]</scope>
    <source>
        <strain evidence="2 3">DSM 45300</strain>
    </source>
</reference>
<dbReference type="GO" id="GO:0016747">
    <property type="term" value="F:acyltransferase activity, transferring groups other than amino-acyl groups"/>
    <property type="evidence" value="ECO:0007669"/>
    <property type="project" value="InterPro"/>
</dbReference>
<dbReference type="AlphaFoldDB" id="A0A848DDW4"/>
<accession>A0A848DDW4</accession>
<dbReference type="InterPro" id="IPR002155">
    <property type="entry name" value="Thiolase"/>
</dbReference>
<dbReference type="SUPFAM" id="SSF53901">
    <property type="entry name" value="Thiolase-like"/>
    <property type="match status" value="1"/>
</dbReference>
<dbReference type="PANTHER" id="PTHR42870">
    <property type="entry name" value="ACETYL-COA C-ACETYLTRANSFERASE"/>
    <property type="match status" value="1"/>
</dbReference>
<feature type="domain" description="Thiolase C-terminal" evidence="1">
    <location>
        <begin position="245"/>
        <end position="385"/>
    </location>
</feature>
<sequence length="389" mass="39268">MLSADGPAIVGIGEELTRDAGGRSGLELQAGAVRAAVADAGLSLADVDAVYALPPYSDAHSMFALTLAEHLGVRGSAAVTVDAGGTVSPITMLLQAALAIRHGAHGTAVCVFGEAARTGRRHTGTGWTLGAAMGTEEFEEPFGAVGFVVPYALLASRYLHEYGATRSAFAAVAMSARQHAALHPLALMRDRPMTAHDYDDAPMVSDPLCLLDCSVIADGAGAVVVCAADQARDLVHPPVTLAGIGTSVTHKNVNQLPPLSALGMREAADKAYRGSGLTAGDIDVALVHDAFTVSTLLTVEGLGLCGAGEGADYAREGGLDLGGPCPVNPHGGLLSQGHLGGILHLTEAVVQLRGTAGPRQVPGARVAAVAGNGAVFGTCGVLLLSGADR</sequence>
<evidence type="ECO:0000259" key="1">
    <source>
        <dbReference type="Pfam" id="PF22691"/>
    </source>
</evidence>
<dbReference type="CDD" id="cd00829">
    <property type="entry name" value="SCP-x_thiolase"/>
    <property type="match status" value="1"/>
</dbReference>
<comment type="caution">
    <text evidence="2">The sequence shown here is derived from an EMBL/GenBank/DDBJ whole genome shotgun (WGS) entry which is preliminary data.</text>
</comment>